<proteinExistence type="predicted"/>
<evidence type="ECO:0000313" key="4">
    <source>
        <dbReference type="Proteomes" id="UP000078287"/>
    </source>
</evidence>
<dbReference type="EMBL" id="LWQS01000038">
    <property type="protein sequence ID" value="OAN47198.1"/>
    <property type="molecule type" value="Genomic_DNA"/>
</dbReference>
<protein>
    <submittedName>
        <fullName evidence="3">Ligand-binding protein SH3</fullName>
    </submittedName>
</protein>
<evidence type="ECO:0000256" key="1">
    <source>
        <dbReference type="SAM" id="MobiDB-lite"/>
    </source>
</evidence>
<dbReference type="RefSeq" id="WP_066784000.1">
    <property type="nucleotide sequence ID" value="NZ_LWQS01000038.1"/>
</dbReference>
<name>A0A178MGI0_9CHLR</name>
<dbReference type="Gene3D" id="2.30.30.40">
    <property type="entry name" value="SH3 Domains"/>
    <property type="match status" value="1"/>
</dbReference>
<feature type="domain" description="SH3b" evidence="2">
    <location>
        <begin position="145"/>
        <end position="213"/>
    </location>
</feature>
<reference evidence="3 4" key="1">
    <citation type="submission" date="2016-04" db="EMBL/GenBank/DDBJ databases">
        <title>Chloroflexus islandicus sp. nov., a thermophilic filamentous anoxygenic phototrophic bacterium from geyser Strokkur (Iceland).</title>
        <authorList>
            <person name="Gaisin V.A."/>
            <person name="Kalashnikov A.M."/>
            <person name="Sukhacheva M.V."/>
            <person name="Grouzdev D.S."/>
            <person name="Ivanov T.M."/>
            <person name="Kuznetsov B."/>
            <person name="Gorlenko V.M."/>
        </authorList>
    </citation>
    <scope>NUCLEOTIDE SEQUENCE [LARGE SCALE GENOMIC DNA]</scope>
    <source>
        <strain evidence="4">isl-2</strain>
    </source>
</reference>
<evidence type="ECO:0000313" key="3">
    <source>
        <dbReference type="EMBL" id="OAN47198.1"/>
    </source>
</evidence>
<dbReference type="Pfam" id="PF08239">
    <property type="entry name" value="SH3_3"/>
    <property type="match status" value="1"/>
</dbReference>
<dbReference type="Proteomes" id="UP000078287">
    <property type="component" value="Unassembled WGS sequence"/>
</dbReference>
<evidence type="ECO:0000259" key="2">
    <source>
        <dbReference type="SMART" id="SM00287"/>
    </source>
</evidence>
<feature type="region of interest" description="Disordered" evidence="1">
    <location>
        <begin position="1"/>
        <end position="55"/>
    </location>
</feature>
<dbReference type="STRING" id="1707952.A6A03_00175"/>
<feature type="compositionally biased region" description="Polar residues" evidence="1">
    <location>
        <begin position="15"/>
        <end position="30"/>
    </location>
</feature>
<dbReference type="InterPro" id="IPR003646">
    <property type="entry name" value="SH3-like_bac-type"/>
</dbReference>
<keyword evidence="4" id="KW-1185">Reference proteome</keyword>
<dbReference type="AlphaFoldDB" id="A0A178MGI0"/>
<gene>
    <name evidence="3" type="ORF">A6A03_00175</name>
</gene>
<organism evidence="3 4">
    <name type="scientific">Chloroflexus islandicus</name>
    <dbReference type="NCBI Taxonomy" id="1707952"/>
    <lineage>
        <taxon>Bacteria</taxon>
        <taxon>Bacillati</taxon>
        <taxon>Chloroflexota</taxon>
        <taxon>Chloroflexia</taxon>
        <taxon>Chloroflexales</taxon>
        <taxon>Chloroflexineae</taxon>
        <taxon>Chloroflexaceae</taxon>
        <taxon>Chloroflexus</taxon>
    </lineage>
</organism>
<sequence length="215" mass="21753">MINFGGKKNEGDTNEGISQAMRSMSDQIGRQAQEIKRLQEELESAQQDAAAAEKARKALAAAEARMAQMEAELKQLKEQLAAATTAGAAAAAGGKSAGAPAESGSIASAISSALGSGGAVKIGPSTPAPAAAAPAAGGLQIGGVAYVQKAGGKNLRLRNAPGLDSTVLDGLPPGTQLTLLAGPQEKDGYPWWRIRTADGREGWVAGTELVTTPEH</sequence>
<accession>A0A178MGI0</accession>
<dbReference type="OrthoDB" id="161145at2"/>
<comment type="caution">
    <text evidence="3">The sequence shown here is derived from an EMBL/GenBank/DDBJ whole genome shotgun (WGS) entry which is preliminary data.</text>
</comment>
<dbReference type="SMART" id="SM00287">
    <property type="entry name" value="SH3b"/>
    <property type="match status" value="1"/>
</dbReference>